<protein>
    <submittedName>
        <fullName evidence="6">HSP20-like chaperone</fullName>
    </submittedName>
</protein>
<dbReference type="OrthoDB" id="1431247at2759"/>
<evidence type="ECO:0000256" key="4">
    <source>
        <dbReference type="SAM" id="MobiDB-lite"/>
    </source>
</evidence>
<evidence type="ECO:0000256" key="3">
    <source>
        <dbReference type="RuleBase" id="RU003616"/>
    </source>
</evidence>
<sequence>MAFVPFKLSSNSDASFSPLFRLLDEFNNHYSPEGPGRRTALPTWQPNFDIRETQNAFELHGEFPGMKKEDVHIKFTEPQTMLIHGKTERSYSNAPSSGLIENSSVEAIKDADAQSESHKATVEDENNESKQVEKAQPQEKPVDKAKYWVTERSIGEFSRTFSFPTQVDQDSVTATFKDGILSITVPKAKKYESRRITVN</sequence>
<evidence type="ECO:0000313" key="7">
    <source>
        <dbReference type="Proteomes" id="UP000738349"/>
    </source>
</evidence>
<comment type="caution">
    <text evidence="6">The sequence shown here is derived from an EMBL/GenBank/DDBJ whole genome shotgun (WGS) entry which is preliminary data.</text>
</comment>
<dbReference type="Proteomes" id="UP000738349">
    <property type="component" value="Unassembled WGS sequence"/>
</dbReference>
<dbReference type="SUPFAM" id="SSF49764">
    <property type="entry name" value="HSP20-like chaperones"/>
    <property type="match status" value="1"/>
</dbReference>
<dbReference type="CDD" id="cd06464">
    <property type="entry name" value="ACD_sHsps-like"/>
    <property type="match status" value="1"/>
</dbReference>
<organism evidence="6 7">
    <name type="scientific">Dactylonectria macrodidyma</name>
    <dbReference type="NCBI Taxonomy" id="307937"/>
    <lineage>
        <taxon>Eukaryota</taxon>
        <taxon>Fungi</taxon>
        <taxon>Dikarya</taxon>
        <taxon>Ascomycota</taxon>
        <taxon>Pezizomycotina</taxon>
        <taxon>Sordariomycetes</taxon>
        <taxon>Hypocreomycetidae</taxon>
        <taxon>Hypocreales</taxon>
        <taxon>Nectriaceae</taxon>
        <taxon>Dactylonectria</taxon>
    </lineage>
</organism>
<dbReference type="InterPro" id="IPR008978">
    <property type="entry name" value="HSP20-like_chaperone"/>
</dbReference>
<evidence type="ECO:0000259" key="5">
    <source>
        <dbReference type="PROSITE" id="PS01031"/>
    </source>
</evidence>
<dbReference type="EMBL" id="JAGMUV010000020">
    <property type="protein sequence ID" value="KAH7126040.1"/>
    <property type="molecule type" value="Genomic_DNA"/>
</dbReference>
<feature type="region of interest" description="Disordered" evidence="4">
    <location>
        <begin position="110"/>
        <end position="143"/>
    </location>
</feature>
<dbReference type="InterPro" id="IPR002068">
    <property type="entry name" value="A-crystallin/Hsp20_dom"/>
</dbReference>
<accession>A0A9P9DUQ0</accession>
<comment type="similarity">
    <text evidence="2 3">Belongs to the small heat shock protein (HSP20) family.</text>
</comment>
<evidence type="ECO:0000256" key="1">
    <source>
        <dbReference type="ARBA" id="ARBA00023016"/>
    </source>
</evidence>
<keyword evidence="7" id="KW-1185">Reference proteome</keyword>
<feature type="domain" description="SHSP" evidence="5">
    <location>
        <begin position="39"/>
        <end position="199"/>
    </location>
</feature>
<keyword evidence="1" id="KW-0346">Stress response</keyword>
<reference evidence="6" key="1">
    <citation type="journal article" date="2021" name="Nat. Commun.">
        <title>Genetic determinants of endophytism in the Arabidopsis root mycobiome.</title>
        <authorList>
            <person name="Mesny F."/>
            <person name="Miyauchi S."/>
            <person name="Thiergart T."/>
            <person name="Pickel B."/>
            <person name="Atanasova L."/>
            <person name="Karlsson M."/>
            <person name="Huettel B."/>
            <person name="Barry K.W."/>
            <person name="Haridas S."/>
            <person name="Chen C."/>
            <person name="Bauer D."/>
            <person name="Andreopoulos W."/>
            <person name="Pangilinan J."/>
            <person name="LaButti K."/>
            <person name="Riley R."/>
            <person name="Lipzen A."/>
            <person name="Clum A."/>
            <person name="Drula E."/>
            <person name="Henrissat B."/>
            <person name="Kohler A."/>
            <person name="Grigoriev I.V."/>
            <person name="Martin F.M."/>
            <person name="Hacquard S."/>
        </authorList>
    </citation>
    <scope>NUCLEOTIDE SEQUENCE</scope>
    <source>
        <strain evidence="6">MPI-CAGE-AT-0147</strain>
    </source>
</reference>
<evidence type="ECO:0000256" key="2">
    <source>
        <dbReference type="PROSITE-ProRule" id="PRU00285"/>
    </source>
</evidence>
<evidence type="ECO:0000313" key="6">
    <source>
        <dbReference type="EMBL" id="KAH7126040.1"/>
    </source>
</evidence>
<proteinExistence type="inferred from homology"/>
<dbReference type="PROSITE" id="PS01031">
    <property type="entry name" value="SHSP"/>
    <property type="match status" value="1"/>
</dbReference>
<dbReference type="AlphaFoldDB" id="A0A9P9DUQ0"/>
<dbReference type="PANTHER" id="PTHR11527">
    <property type="entry name" value="HEAT-SHOCK PROTEIN 20 FAMILY MEMBER"/>
    <property type="match status" value="1"/>
</dbReference>
<dbReference type="Pfam" id="PF00011">
    <property type="entry name" value="HSP20"/>
    <property type="match status" value="1"/>
</dbReference>
<dbReference type="Gene3D" id="2.60.40.790">
    <property type="match status" value="1"/>
</dbReference>
<gene>
    <name evidence="6" type="ORF">EDB81DRAFT_810342</name>
</gene>
<name>A0A9P9DUQ0_9HYPO</name>
<dbReference type="InterPro" id="IPR031107">
    <property type="entry name" value="Small_HSP"/>
</dbReference>